<dbReference type="EMBL" id="VSSQ01099496">
    <property type="protein sequence ID" value="MPN42047.1"/>
    <property type="molecule type" value="Genomic_DNA"/>
</dbReference>
<comment type="caution">
    <text evidence="1">The sequence shown here is derived from an EMBL/GenBank/DDBJ whole genome shotgun (WGS) entry which is preliminary data.</text>
</comment>
<reference evidence="1" key="1">
    <citation type="submission" date="2019-08" db="EMBL/GenBank/DDBJ databases">
        <authorList>
            <person name="Kucharzyk K."/>
            <person name="Murdoch R.W."/>
            <person name="Higgins S."/>
            <person name="Loffler F."/>
        </authorList>
    </citation>
    <scope>NUCLEOTIDE SEQUENCE</scope>
</reference>
<name>A0A645HSX0_9ZZZZ</name>
<accession>A0A645HSX0</accession>
<dbReference type="AlphaFoldDB" id="A0A645HSX0"/>
<organism evidence="1">
    <name type="scientific">bioreactor metagenome</name>
    <dbReference type="NCBI Taxonomy" id="1076179"/>
    <lineage>
        <taxon>unclassified sequences</taxon>
        <taxon>metagenomes</taxon>
        <taxon>ecological metagenomes</taxon>
    </lineage>
</organism>
<protein>
    <submittedName>
        <fullName evidence="1">Uncharacterized protein</fullName>
    </submittedName>
</protein>
<proteinExistence type="predicted"/>
<evidence type="ECO:0000313" key="1">
    <source>
        <dbReference type="EMBL" id="MPN42047.1"/>
    </source>
</evidence>
<gene>
    <name evidence="1" type="ORF">SDC9_189603</name>
</gene>
<sequence length="48" mass="5777">MRLWKDDQNAPHQLREDMDADKKLLFRAHRLQPIKDHPETRAFVFACS</sequence>